<name>A0ABM7P9T6_9BACT</name>
<dbReference type="InterPro" id="IPR027417">
    <property type="entry name" value="P-loop_NTPase"/>
</dbReference>
<dbReference type="GO" id="GO:0005524">
    <property type="term" value="F:ATP binding"/>
    <property type="evidence" value="ECO:0007669"/>
    <property type="project" value="UniProtKB-KW"/>
</dbReference>
<sequence length="308" mass="33124">MLTVNNLSIEFNRYAKGWQKKTVHPVRDLSLNIPGGSIVAVVGSSGSGKSLLAHAILGLLPHNAKATGDILFKDTQLDPRRIRQLRGREIALIPQSVTSLNPLARVGNQVFRAARLSGKCCTTAARSTDSAFSRYKLHDTVKSFFPFQVSGGMARRVLTATATAGDASLFIADEPTSGLDPLVAKKSLAHLRELADAGKSVMLITHDLDAAVDIADYVAVIYAGTTVEFAPAASFREGSGPMHPYSQALWNALPQQSFSFLKGNQPKDDEPIEGCVFHSRCPLGDATCRASKQPLRTINANQVRCCHA</sequence>
<dbReference type="Pfam" id="PF00005">
    <property type="entry name" value="ABC_tran"/>
    <property type="match status" value="1"/>
</dbReference>
<dbReference type="RefSeq" id="WP_229591784.1">
    <property type="nucleotide sequence ID" value="NZ_AP024485.1"/>
</dbReference>
<evidence type="ECO:0000259" key="14">
    <source>
        <dbReference type="PROSITE" id="PS50893"/>
    </source>
</evidence>
<keyword evidence="6 15" id="KW-0067">ATP-binding</keyword>
<comment type="similarity">
    <text evidence="2">Belongs to the ABC transporter superfamily.</text>
</comment>
<keyword evidence="3" id="KW-0813">Transport</keyword>
<gene>
    <name evidence="15" type="ORF">PSDVSF_30700</name>
</gene>
<evidence type="ECO:0000313" key="15">
    <source>
        <dbReference type="EMBL" id="BCS89828.1"/>
    </source>
</evidence>
<evidence type="ECO:0000256" key="5">
    <source>
        <dbReference type="ARBA" id="ARBA00022741"/>
    </source>
</evidence>
<dbReference type="NCBIfam" id="TIGR01727">
    <property type="entry name" value="oligo_HPY"/>
    <property type="match status" value="1"/>
</dbReference>
<comment type="catalytic activity">
    <reaction evidence="13">
        <text>Ni(2+)(out) + ATP + H2O = Ni(2+)(in) + ADP + phosphate + H(+)</text>
        <dbReference type="Rhea" id="RHEA:15557"/>
        <dbReference type="ChEBI" id="CHEBI:15377"/>
        <dbReference type="ChEBI" id="CHEBI:15378"/>
        <dbReference type="ChEBI" id="CHEBI:30616"/>
        <dbReference type="ChEBI" id="CHEBI:43474"/>
        <dbReference type="ChEBI" id="CHEBI:49786"/>
        <dbReference type="ChEBI" id="CHEBI:456216"/>
        <dbReference type="EC" id="7.2.2.11"/>
    </reaction>
    <physiologicalReaction direction="left-to-right" evidence="13">
        <dbReference type="Rhea" id="RHEA:15558"/>
    </physiologicalReaction>
</comment>
<dbReference type="PANTHER" id="PTHR43297:SF13">
    <property type="entry name" value="NICKEL ABC TRANSPORTER, ATP-BINDING PROTEIN"/>
    <property type="match status" value="1"/>
</dbReference>
<comment type="subcellular location">
    <subcellularLocation>
        <location evidence="1">Cell inner membrane</location>
        <topology evidence="1">Peripheral membrane protein</topology>
    </subcellularLocation>
</comment>
<keyword evidence="7" id="KW-1278">Translocase</keyword>
<keyword evidence="9" id="KW-0472">Membrane</keyword>
<evidence type="ECO:0000256" key="4">
    <source>
        <dbReference type="ARBA" id="ARBA00022475"/>
    </source>
</evidence>
<proteinExistence type="inferred from homology"/>
<dbReference type="Pfam" id="PF08352">
    <property type="entry name" value="oligo_HPY"/>
    <property type="match status" value="1"/>
</dbReference>
<dbReference type="EC" id="7.2.2.11" evidence="11"/>
<feature type="domain" description="ABC transporter" evidence="14">
    <location>
        <begin position="9"/>
        <end position="248"/>
    </location>
</feature>
<protein>
    <recommendedName>
        <fullName evidence="12">Nickel import system ATP-binding protein NikD</fullName>
        <ecNumber evidence="11">7.2.2.11</ecNumber>
    </recommendedName>
</protein>
<dbReference type="SMART" id="SM00382">
    <property type="entry name" value="AAA"/>
    <property type="match status" value="1"/>
</dbReference>
<evidence type="ECO:0000256" key="7">
    <source>
        <dbReference type="ARBA" id="ARBA00022967"/>
    </source>
</evidence>
<evidence type="ECO:0000256" key="1">
    <source>
        <dbReference type="ARBA" id="ARBA00004417"/>
    </source>
</evidence>
<dbReference type="PANTHER" id="PTHR43297">
    <property type="entry name" value="OLIGOPEPTIDE TRANSPORT ATP-BINDING PROTEIN APPD"/>
    <property type="match status" value="1"/>
</dbReference>
<evidence type="ECO:0000256" key="8">
    <source>
        <dbReference type="ARBA" id="ARBA00023065"/>
    </source>
</evidence>
<comment type="subunit">
    <text evidence="10">The complex is composed of two ATP-binding proteins (NikD and NikE), two transmembrane proteins (NikB and NikC) and a solute-binding protein (NikA).</text>
</comment>
<keyword evidence="16" id="KW-1185">Reference proteome</keyword>
<accession>A0ABM7P9T6</accession>
<keyword evidence="8" id="KW-0406">Ion transport</keyword>
<dbReference type="EMBL" id="AP024485">
    <property type="protein sequence ID" value="BCS89828.1"/>
    <property type="molecule type" value="Genomic_DNA"/>
</dbReference>
<dbReference type="Proteomes" id="UP001053296">
    <property type="component" value="Chromosome"/>
</dbReference>
<evidence type="ECO:0000256" key="11">
    <source>
        <dbReference type="ARBA" id="ARBA00039098"/>
    </source>
</evidence>
<organism evidence="15 16">
    <name type="scientific">Pseudodesulfovibrio sediminis</name>
    <dbReference type="NCBI Taxonomy" id="2810563"/>
    <lineage>
        <taxon>Bacteria</taxon>
        <taxon>Pseudomonadati</taxon>
        <taxon>Thermodesulfobacteriota</taxon>
        <taxon>Desulfovibrionia</taxon>
        <taxon>Desulfovibrionales</taxon>
        <taxon>Desulfovibrionaceae</taxon>
    </lineage>
</organism>
<dbReference type="Gene3D" id="3.40.50.300">
    <property type="entry name" value="P-loop containing nucleotide triphosphate hydrolases"/>
    <property type="match status" value="1"/>
</dbReference>
<reference evidence="15" key="1">
    <citation type="journal article" date="2022" name="Arch. Microbiol.">
        <title>Pseudodesulfovibrio sediminis sp. nov., a mesophilic and neutrophilic sulfate-reducing bacterium isolated from sediment of a brackish lake.</title>
        <authorList>
            <person name="Takahashi A."/>
            <person name="Kojima H."/>
            <person name="Watanabe M."/>
            <person name="Fukui M."/>
        </authorList>
    </citation>
    <scope>NUCLEOTIDE SEQUENCE</scope>
    <source>
        <strain evidence="15">SF6</strain>
    </source>
</reference>
<evidence type="ECO:0000256" key="9">
    <source>
        <dbReference type="ARBA" id="ARBA00023136"/>
    </source>
</evidence>
<evidence type="ECO:0000256" key="6">
    <source>
        <dbReference type="ARBA" id="ARBA00022840"/>
    </source>
</evidence>
<dbReference type="InterPro" id="IPR050388">
    <property type="entry name" value="ABC_Ni/Peptide_Import"/>
</dbReference>
<evidence type="ECO:0000256" key="2">
    <source>
        <dbReference type="ARBA" id="ARBA00005417"/>
    </source>
</evidence>
<evidence type="ECO:0000256" key="13">
    <source>
        <dbReference type="ARBA" id="ARBA00048610"/>
    </source>
</evidence>
<dbReference type="InterPro" id="IPR003593">
    <property type="entry name" value="AAA+_ATPase"/>
</dbReference>
<dbReference type="SUPFAM" id="SSF52540">
    <property type="entry name" value="P-loop containing nucleoside triphosphate hydrolases"/>
    <property type="match status" value="1"/>
</dbReference>
<evidence type="ECO:0000256" key="10">
    <source>
        <dbReference type="ARBA" id="ARBA00038669"/>
    </source>
</evidence>
<dbReference type="PROSITE" id="PS50893">
    <property type="entry name" value="ABC_TRANSPORTER_2"/>
    <property type="match status" value="1"/>
</dbReference>
<keyword evidence="4" id="KW-1003">Cell membrane</keyword>
<keyword evidence="5" id="KW-0547">Nucleotide-binding</keyword>
<dbReference type="InterPro" id="IPR003439">
    <property type="entry name" value="ABC_transporter-like_ATP-bd"/>
</dbReference>
<dbReference type="InterPro" id="IPR013563">
    <property type="entry name" value="Oligopep_ABC_C"/>
</dbReference>
<evidence type="ECO:0000256" key="3">
    <source>
        <dbReference type="ARBA" id="ARBA00022448"/>
    </source>
</evidence>
<evidence type="ECO:0000313" key="16">
    <source>
        <dbReference type="Proteomes" id="UP001053296"/>
    </source>
</evidence>
<evidence type="ECO:0000256" key="12">
    <source>
        <dbReference type="ARBA" id="ARBA00044143"/>
    </source>
</evidence>